<feature type="domain" description="Fibronectin type-III" evidence="15">
    <location>
        <begin position="1648"/>
        <end position="1743"/>
    </location>
</feature>
<evidence type="ECO:0000256" key="7">
    <source>
        <dbReference type="ARBA" id="ARBA00023136"/>
    </source>
</evidence>
<protein>
    <recommendedName>
        <fullName evidence="18">Protein sidekick</fullName>
    </recommendedName>
</protein>
<dbReference type="FunFam" id="2.60.40.10:FF:000028">
    <property type="entry name" value="Neuronal cell adhesion molecule"/>
    <property type="match status" value="1"/>
</dbReference>
<dbReference type="Gene3D" id="2.60.40.10">
    <property type="entry name" value="Immunoglobulins"/>
    <property type="match status" value="18"/>
</dbReference>
<comment type="caution">
    <text evidence="16">The sequence shown here is derived from an EMBL/GenBank/DDBJ whole genome shotgun (WGS) entry which is preliminary data.</text>
</comment>
<keyword evidence="7 13" id="KW-0472">Membrane</keyword>
<dbReference type="Proteomes" id="UP001347796">
    <property type="component" value="Unassembled WGS sequence"/>
</dbReference>
<dbReference type="FunFam" id="2.60.40.10:FF:000158">
    <property type="entry name" value="Sidekick cell adhesion molecule 2"/>
    <property type="match status" value="1"/>
</dbReference>
<feature type="domain" description="Ig-like" evidence="14">
    <location>
        <begin position="527"/>
        <end position="618"/>
    </location>
</feature>
<dbReference type="SUPFAM" id="SSF49265">
    <property type="entry name" value="Fibronectin type III"/>
    <property type="match status" value="7"/>
</dbReference>
<feature type="domain" description="Fibronectin type-III" evidence="15">
    <location>
        <begin position="945"/>
        <end position="1039"/>
    </location>
</feature>
<evidence type="ECO:0000256" key="11">
    <source>
        <dbReference type="ARBA" id="ARBA00061621"/>
    </source>
</evidence>
<dbReference type="Pfam" id="PF07679">
    <property type="entry name" value="I-set"/>
    <property type="match status" value="2"/>
</dbReference>
<evidence type="ECO:0000313" key="17">
    <source>
        <dbReference type="Proteomes" id="UP001347796"/>
    </source>
</evidence>
<proteinExistence type="inferred from homology"/>
<evidence type="ECO:0000256" key="9">
    <source>
        <dbReference type="ARBA" id="ARBA00023180"/>
    </source>
</evidence>
<feature type="domain" description="Fibronectin type-III" evidence="15">
    <location>
        <begin position="629"/>
        <end position="733"/>
    </location>
</feature>
<keyword evidence="17" id="KW-1185">Reference proteome</keyword>
<dbReference type="Pfam" id="PF13895">
    <property type="entry name" value="Ig_2"/>
    <property type="match status" value="1"/>
</dbReference>
<dbReference type="PANTHER" id="PTHR44170">
    <property type="entry name" value="PROTEIN SIDEKICK"/>
    <property type="match status" value="1"/>
</dbReference>
<dbReference type="SUPFAM" id="SSF48726">
    <property type="entry name" value="Immunoglobulin"/>
    <property type="match status" value="5"/>
</dbReference>
<feature type="domain" description="Fibronectin type-III" evidence="15">
    <location>
        <begin position="840"/>
        <end position="941"/>
    </location>
</feature>
<feature type="domain" description="Ig-like" evidence="14">
    <location>
        <begin position="236"/>
        <end position="335"/>
    </location>
</feature>
<dbReference type="InterPro" id="IPR003598">
    <property type="entry name" value="Ig_sub2"/>
</dbReference>
<feature type="region of interest" description="Disordered" evidence="12">
    <location>
        <begin position="1023"/>
        <end position="1045"/>
    </location>
</feature>
<feature type="region of interest" description="Disordered" evidence="12">
    <location>
        <begin position="1231"/>
        <end position="1256"/>
    </location>
</feature>
<reference evidence="16 17" key="1">
    <citation type="submission" date="2024-01" db="EMBL/GenBank/DDBJ databases">
        <title>The genome of the rayed Mediterranean limpet Patella caerulea (Linnaeus, 1758).</title>
        <authorList>
            <person name="Anh-Thu Weber A."/>
            <person name="Halstead-Nussloch G."/>
        </authorList>
    </citation>
    <scope>NUCLEOTIDE SEQUENCE [LARGE SCALE GENOMIC DNA]</scope>
    <source>
        <strain evidence="16">AATW-2023a</strain>
        <tissue evidence="16">Whole specimen</tissue>
    </source>
</reference>
<feature type="domain" description="Fibronectin type-III" evidence="15">
    <location>
        <begin position="1747"/>
        <end position="1843"/>
    </location>
</feature>
<evidence type="ECO:0000256" key="13">
    <source>
        <dbReference type="SAM" id="Phobius"/>
    </source>
</evidence>
<keyword evidence="5" id="KW-0130">Cell adhesion</keyword>
<evidence type="ECO:0000256" key="1">
    <source>
        <dbReference type="ARBA" id="ARBA00004479"/>
    </source>
</evidence>
<feature type="compositionally biased region" description="Acidic residues" evidence="12">
    <location>
        <begin position="2083"/>
        <end position="2097"/>
    </location>
</feature>
<evidence type="ECO:0000256" key="12">
    <source>
        <dbReference type="SAM" id="MobiDB-lite"/>
    </source>
</evidence>
<dbReference type="CDD" id="cd00096">
    <property type="entry name" value="Ig"/>
    <property type="match status" value="1"/>
</dbReference>
<dbReference type="CDD" id="cd00063">
    <property type="entry name" value="FN3"/>
    <property type="match status" value="13"/>
</dbReference>
<feature type="domain" description="Ig-like" evidence="14">
    <location>
        <begin position="43"/>
        <end position="127"/>
    </location>
</feature>
<dbReference type="InterPro" id="IPR013783">
    <property type="entry name" value="Ig-like_fold"/>
</dbReference>
<keyword evidence="6 13" id="KW-1133">Transmembrane helix</keyword>
<feature type="domain" description="Fibronectin type-III" evidence="15">
    <location>
        <begin position="738"/>
        <end position="835"/>
    </location>
</feature>
<feature type="domain" description="Fibronectin type-III" evidence="15">
    <location>
        <begin position="1250"/>
        <end position="1346"/>
    </location>
</feature>
<evidence type="ECO:0000313" key="16">
    <source>
        <dbReference type="EMBL" id="KAK6187880.1"/>
    </source>
</evidence>
<keyword evidence="2 13" id="KW-0812">Transmembrane</keyword>
<dbReference type="SMART" id="SM00408">
    <property type="entry name" value="IGc2"/>
    <property type="match status" value="5"/>
</dbReference>
<dbReference type="EMBL" id="JAZGQO010000004">
    <property type="protein sequence ID" value="KAK6187880.1"/>
    <property type="molecule type" value="Genomic_DNA"/>
</dbReference>
<dbReference type="FunFam" id="2.60.40.10:FF:000360">
    <property type="entry name" value="Sidekick cell adhesion molecule 2"/>
    <property type="match status" value="1"/>
</dbReference>
<evidence type="ECO:0008006" key="18">
    <source>
        <dbReference type="Google" id="ProtNLM"/>
    </source>
</evidence>
<feature type="domain" description="Fibronectin type-III" evidence="15">
    <location>
        <begin position="1350"/>
        <end position="1444"/>
    </location>
</feature>
<dbReference type="InterPro" id="IPR003599">
    <property type="entry name" value="Ig_sub"/>
</dbReference>
<dbReference type="PROSITE" id="PS50853">
    <property type="entry name" value="FN3"/>
    <property type="match status" value="13"/>
</dbReference>
<dbReference type="Pfam" id="PF00041">
    <property type="entry name" value="fn3"/>
    <property type="match status" value="13"/>
</dbReference>
<evidence type="ECO:0000259" key="14">
    <source>
        <dbReference type="PROSITE" id="PS50835"/>
    </source>
</evidence>
<dbReference type="InterPro" id="IPR036179">
    <property type="entry name" value="Ig-like_dom_sf"/>
</dbReference>
<dbReference type="PRINTS" id="PR00014">
    <property type="entry name" value="FNTYPEIII"/>
</dbReference>
<feature type="region of interest" description="Disordered" evidence="12">
    <location>
        <begin position="1826"/>
        <end position="1849"/>
    </location>
</feature>
<feature type="transmembrane region" description="Helical" evidence="13">
    <location>
        <begin position="1956"/>
        <end position="1981"/>
    </location>
</feature>
<keyword evidence="9" id="KW-0325">Glycoprotein</keyword>
<comment type="similarity">
    <text evidence="11">Belongs to the sidekick family.</text>
</comment>
<feature type="domain" description="Fibronectin type-III" evidence="15">
    <location>
        <begin position="1549"/>
        <end position="1643"/>
    </location>
</feature>
<keyword evidence="4" id="KW-0677">Repeat</keyword>
<evidence type="ECO:0000256" key="5">
    <source>
        <dbReference type="ARBA" id="ARBA00022889"/>
    </source>
</evidence>
<keyword evidence="3" id="KW-0732">Signal</keyword>
<dbReference type="PANTHER" id="PTHR44170:SF49">
    <property type="entry name" value="PROTEIN SIDEKICK-1 ISOFORM X1"/>
    <property type="match status" value="1"/>
</dbReference>
<dbReference type="Pfam" id="PF13927">
    <property type="entry name" value="Ig_3"/>
    <property type="match status" value="2"/>
</dbReference>
<evidence type="ECO:0000256" key="4">
    <source>
        <dbReference type="ARBA" id="ARBA00022737"/>
    </source>
</evidence>
<dbReference type="SMART" id="SM00409">
    <property type="entry name" value="IG"/>
    <property type="match status" value="5"/>
</dbReference>
<dbReference type="GO" id="GO:0005886">
    <property type="term" value="C:plasma membrane"/>
    <property type="evidence" value="ECO:0007669"/>
    <property type="project" value="TreeGrafter"/>
</dbReference>
<dbReference type="FunFam" id="2.60.40.10:FF:000093">
    <property type="entry name" value="Down syndrome cell adhesion molecule, isoform B"/>
    <property type="match status" value="1"/>
</dbReference>
<organism evidence="16 17">
    <name type="scientific">Patella caerulea</name>
    <name type="common">Rayed Mediterranean limpet</name>
    <dbReference type="NCBI Taxonomy" id="87958"/>
    <lineage>
        <taxon>Eukaryota</taxon>
        <taxon>Metazoa</taxon>
        <taxon>Spiralia</taxon>
        <taxon>Lophotrochozoa</taxon>
        <taxon>Mollusca</taxon>
        <taxon>Gastropoda</taxon>
        <taxon>Patellogastropoda</taxon>
        <taxon>Patelloidea</taxon>
        <taxon>Patellidae</taxon>
        <taxon>Patella</taxon>
    </lineage>
</organism>
<feature type="region of interest" description="Disordered" evidence="12">
    <location>
        <begin position="1988"/>
        <end position="2119"/>
    </location>
</feature>
<sequence length="2174" mass="241159">MNRKKMIVVSRMSPISASTVIFYLLLYLFTCVVLSQGIDHYPPRVFREEPAEGIPKPEGSSKQLTCSVLSSYPPAVYSWTKDGVLVSQNSSGSVFTIYNLSRSHEGYYRCLASNDKGALLSKAVKIDISYMDQLQGSAVEVKQVGQGNAVILNKPNINSVPDPRIEWLENETTMSKEDMYHQISLNQDFILLAVKMTSNNKQYKAIAYNVATSERLEKFYNLTVTASGDPSSHISPQFVVQPQNTFATIGDKQVQLECVVNARPINSLRIDWYVYRGSTRTQIQQNNRYIISAFKRQLFIQNPIKSDEGMYECEARLDIIGGPTYTPITAEANITIRAVPQIVTQLDGIMEKDFSETAILTCQAIGTPEPTLHWYFNGRAVETLTTGRHFGFENGTLKILNVDLPDAGIYQCFARNDVGEDSGSTWLQVNSSPPRLTRSPSNLTIVEGREARFPCEASGAPQPVISWVKVTSAVDQTIVSGGSIQVLERALLITTAQKSDTAIYRCIATNLKGEATDEAQLQVITKTQIVRPPQNTTAILSTSVTLECGVKNDDLITPQWQWYFYKRSTQEEETIVSLGHRLITNDGSLIISGVSGIDIGKYKCFVMSEGGNDSRVATLLVVELPSAPVISTVVLHSTQSNSVIVSWSPTFDGNSPIRRYVISYIVNDQAGATPENARWDPYPAIIPPNVTTYVVSNLRASRYYTFRVSAINAVGEGQPSVGKPNPPIQLPPQPPNAPPKNFYCSPRPNKEILVQWQPPEEDTWNGDLTGYQIRYKVDGLPDSAENRQNVTSWSTTNYVLRSLVFHKEYHVKIAAMNIKGVGVFSNVFKVWTLEGKPTSPPRNVLFEAINSTTIRASWLSPDPLEINGVNQGYTIELRRQSVPQMERAIFVPSNADNPLGPMSSEIYGLLKYTQYVIRITCRTTQGSGPASEEQTIRTQEDVPGAVGDLKFDQILDSSVRVNWSVPAEVNGILEGYTLLYEKKNQSDTRQQIDLPPSLTTYTIRRLIPVTNYTIYVYASTKKGPGPSKSADIESNVPPEKPGPPRNLGITNIESTSVLIQFGQGYNGKTSITLWVVEALVGSGTTWQEIYTISDPTASQIIVLNLTPFTRYSFRIIAVNIVGRSNASEPTRFVQTKMAAPGIPPGNVTVRALNSTALRISWTPVPRHEWHSEDIGYNLDYRMTPNNSTITDSTFTTHKIVNGMNVESYILTKLQEWIEYDVRMSSYNTVGTSLSGPVTTERTRESVPSASPSNVEALPSSSTSINITWGPVPFLQQNGMIQGYKVEYQSEAEGIPAKYEDVEGNASMGLVLTGLRKFVTYQIKLQAYTRMGDGVLSQPAVAQTEEDLPGPPIIIYFPMVNYSAAQIVWNPPSERNGIITGYKVSYRKKSDDIDIRSVELGHSTLDHTVTNLTRETYYIFTVVARTRLGWGERAEVEVYTMVDRARPDSPSKPQIGSSQVYSRNVTISWSPGNFNYGPLRNYTIQYKPRNGDWITYPKKTPPHESSHTVTDLRPNTWYQFRVAATNDIGTSEFSLASADVQTLPDKPEGAPLNVRVFAVTMTSINATWEPPQSSTWNGAIQAYIIQYRQLSMLDYAEEIVPYNRYSTVISKLVKSVYYEVRVLARNNVGRGPPSKPTTIFVGEAAPTAPPTQVQMETISSSEIKVSWQPPPPDTQNGGLSGYKVLYWSNTTDDEGKITPVIVVNTYVILEKLEIYTYYYATVQAYNLAGEGPKSSIQSASTDEAVPGVTGPLVFTNITLESLMVSWLPPEESNGIIIKYELVYFLNKPNDVETKLVKLTLNGSQHRISVENLEEYGNYTFQVSARTSKGLGQERSSSIKTGPQPGSPGRPLDVILVTNDKSVTLNWKKGSDGLAPVYGHMVQVYGQENKKWKTVLQKNSPETSVVLSYQSLIPNSQYKLRVMAINSYGISEPTPSSEPFKTPGPAVAAVAKPFHTEWWFLVIVALAGVIIILIIISLLCLIGRKRRFQQKEMKRSHTNTTVMSESPEADDDGFINIEMYRQSQAQRRTLPRNGHNKNIYASSRSPPRPSPASVTYSGEDLATGTSKSHLPDDNSSSITDKPSELDDDYTEPSDDESDDISITKVPASPPPPPFPGHYSNNYDVRQSVRLNQGYNAYAYTDSEADSSHYAMGLNNGNIVFNQSRSRTPLAGFSSFV</sequence>
<feature type="domain" description="Fibronectin type-III" evidence="15">
    <location>
        <begin position="1448"/>
        <end position="1544"/>
    </location>
</feature>
<feature type="domain" description="Fibronectin type-III" evidence="15">
    <location>
        <begin position="1846"/>
        <end position="1943"/>
    </location>
</feature>
<dbReference type="InterPro" id="IPR036116">
    <property type="entry name" value="FN3_sf"/>
</dbReference>
<feature type="domain" description="Ig-like" evidence="14">
    <location>
        <begin position="340"/>
        <end position="430"/>
    </location>
</feature>
<evidence type="ECO:0000256" key="6">
    <source>
        <dbReference type="ARBA" id="ARBA00022989"/>
    </source>
</evidence>
<evidence type="ECO:0000256" key="2">
    <source>
        <dbReference type="ARBA" id="ARBA00022692"/>
    </source>
</evidence>
<dbReference type="GO" id="GO:0030424">
    <property type="term" value="C:axon"/>
    <property type="evidence" value="ECO:0007669"/>
    <property type="project" value="TreeGrafter"/>
</dbReference>
<keyword evidence="10" id="KW-0393">Immunoglobulin domain</keyword>
<feature type="compositionally biased region" description="Polar residues" evidence="12">
    <location>
        <begin position="2061"/>
        <end position="2078"/>
    </location>
</feature>
<dbReference type="InterPro" id="IPR003961">
    <property type="entry name" value="FN3_dom"/>
</dbReference>
<feature type="domain" description="Fibronectin type-III" evidence="15">
    <location>
        <begin position="1043"/>
        <end position="1138"/>
    </location>
</feature>
<evidence type="ECO:0000256" key="8">
    <source>
        <dbReference type="ARBA" id="ARBA00023157"/>
    </source>
</evidence>
<evidence type="ECO:0000259" key="15">
    <source>
        <dbReference type="PROSITE" id="PS50853"/>
    </source>
</evidence>
<feature type="domain" description="Ig-like" evidence="14">
    <location>
        <begin position="434"/>
        <end position="522"/>
    </location>
</feature>
<name>A0AAN8K4C2_PATCE</name>
<dbReference type="GO" id="GO:0098632">
    <property type="term" value="F:cell-cell adhesion mediator activity"/>
    <property type="evidence" value="ECO:0007669"/>
    <property type="project" value="TreeGrafter"/>
</dbReference>
<evidence type="ECO:0000256" key="3">
    <source>
        <dbReference type="ARBA" id="ARBA00022729"/>
    </source>
</evidence>
<dbReference type="PROSITE" id="PS50835">
    <property type="entry name" value="IG_LIKE"/>
    <property type="match status" value="5"/>
</dbReference>
<dbReference type="GO" id="GO:0007411">
    <property type="term" value="P:axon guidance"/>
    <property type="evidence" value="ECO:0007669"/>
    <property type="project" value="TreeGrafter"/>
</dbReference>
<comment type="subcellular location">
    <subcellularLocation>
        <location evidence="1">Membrane</location>
        <topology evidence="1">Single-pass type I membrane protein</topology>
    </subcellularLocation>
</comment>
<dbReference type="InterPro" id="IPR007110">
    <property type="entry name" value="Ig-like_dom"/>
</dbReference>
<keyword evidence="8" id="KW-1015">Disulfide bond</keyword>
<gene>
    <name evidence="16" type="ORF">SNE40_005810</name>
</gene>
<feature type="domain" description="Fibronectin type-III" evidence="15">
    <location>
        <begin position="1143"/>
        <end position="1245"/>
    </location>
</feature>
<dbReference type="SMART" id="SM00060">
    <property type="entry name" value="FN3"/>
    <property type="match status" value="13"/>
</dbReference>
<accession>A0AAN8K4C2</accession>
<evidence type="ECO:0000256" key="10">
    <source>
        <dbReference type="ARBA" id="ARBA00023319"/>
    </source>
</evidence>
<dbReference type="FunFam" id="2.60.40.10:FF:000032">
    <property type="entry name" value="palladin isoform X1"/>
    <property type="match status" value="1"/>
</dbReference>
<dbReference type="GO" id="GO:0007420">
    <property type="term" value="P:brain development"/>
    <property type="evidence" value="ECO:0007669"/>
    <property type="project" value="TreeGrafter"/>
</dbReference>
<dbReference type="InterPro" id="IPR013098">
    <property type="entry name" value="Ig_I-set"/>
</dbReference>